<dbReference type="AlphaFoldDB" id="A0A8J7Z6J4"/>
<dbReference type="InterPro" id="IPR012863">
    <property type="entry name" value="DUF1636"/>
</dbReference>
<proteinExistence type="predicted"/>
<sequence>MANHILVVCEHCGFSADQDQHEGLSGGTHLLKQLMPLYENWSRKSELDIQTVGCLCACERPCAIALAGTAKITYLFGDLPPLNCAADLLTLSELYIDSEDGYILPAHLPKLLRSRRFARIPPAPGASALA</sequence>
<organism evidence="1 2">
    <name type="scientific">Myxacorys almedinensis A</name>
    <dbReference type="NCBI Taxonomy" id="2690445"/>
    <lineage>
        <taxon>Bacteria</taxon>
        <taxon>Bacillati</taxon>
        <taxon>Cyanobacteriota</taxon>
        <taxon>Cyanophyceae</taxon>
        <taxon>Leptolyngbyales</taxon>
        <taxon>Leptolyngbyaceae</taxon>
        <taxon>Myxacorys</taxon>
        <taxon>Myxacorys almedinensis</taxon>
    </lineage>
</organism>
<keyword evidence="2" id="KW-1185">Reference proteome</keyword>
<dbReference type="Pfam" id="PF07845">
    <property type="entry name" value="DUF1636"/>
    <property type="match status" value="1"/>
</dbReference>
<accession>A0A8J7Z6J4</accession>
<evidence type="ECO:0000313" key="2">
    <source>
        <dbReference type="Proteomes" id="UP000646053"/>
    </source>
</evidence>
<reference evidence="1" key="1">
    <citation type="submission" date="2019-12" db="EMBL/GenBank/DDBJ databases">
        <title>High-Quality draft genome sequences of three cyanobacteria isolated from the limestone walls of the Old Cathedral of Coimbra.</title>
        <authorList>
            <person name="Tiago I."/>
            <person name="Soares F."/>
            <person name="Portugal A."/>
        </authorList>
    </citation>
    <scope>NUCLEOTIDE SEQUENCE</scope>
    <source>
        <strain evidence="1">A</strain>
    </source>
</reference>
<dbReference type="EMBL" id="WVIE01000008">
    <property type="protein sequence ID" value="NDJ17353.1"/>
    <property type="molecule type" value="Genomic_DNA"/>
</dbReference>
<dbReference type="RefSeq" id="WP_162422875.1">
    <property type="nucleotide sequence ID" value="NZ_WVIE01000008.1"/>
</dbReference>
<name>A0A8J7Z6J4_9CYAN</name>
<protein>
    <submittedName>
        <fullName evidence="1">DUF1636 domain-containing protein</fullName>
    </submittedName>
</protein>
<gene>
    <name evidence="1" type="ORF">GS601_08620</name>
</gene>
<comment type="caution">
    <text evidence="1">The sequence shown here is derived from an EMBL/GenBank/DDBJ whole genome shotgun (WGS) entry which is preliminary data.</text>
</comment>
<evidence type="ECO:0000313" key="1">
    <source>
        <dbReference type="EMBL" id="NDJ17353.1"/>
    </source>
</evidence>
<dbReference type="Proteomes" id="UP000646053">
    <property type="component" value="Unassembled WGS sequence"/>
</dbReference>